<dbReference type="EMBL" id="CM010717">
    <property type="protein sequence ID" value="RZC56309.1"/>
    <property type="molecule type" value="Genomic_DNA"/>
</dbReference>
<evidence type="ECO:0000313" key="1">
    <source>
        <dbReference type="EMBL" id="RZC56309.1"/>
    </source>
</evidence>
<evidence type="ECO:0000313" key="2">
    <source>
        <dbReference type="Proteomes" id="UP000316621"/>
    </source>
</evidence>
<accession>A0A4Y7J9B4</accession>
<name>A0A4Y7J9B4_PAPSO</name>
<gene>
    <name evidence="1" type="ORF">C5167_015167</name>
</gene>
<proteinExistence type="predicted"/>
<sequence length="116" mass="13454">MNFTEKKCRNWKRDQENTSLMSTQMRLMLIQGFVYLERRNPGYYETRHSVNQERLETTFKALPVPQGLFSYSMGAYPAVQNVWPAGYASQPHAWNQASTCTETTMEHWIHSTGGNS</sequence>
<dbReference type="Proteomes" id="UP000316621">
    <property type="component" value="Chromosome 3"/>
</dbReference>
<dbReference type="Gramene" id="RZC56309">
    <property type="protein sequence ID" value="RZC56309"/>
    <property type="gene ID" value="C5167_015167"/>
</dbReference>
<organism evidence="1 2">
    <name type="scientific">Papaver somniferum</name>
    <name type="common">Opium poppy</name>
    <dbReference type="NCBI Taxonomy" id="3469"/>
    <lineage>
        <taxon>Eukaryota</taxon>
        <taxon>Viridiplantae</taxon>
        <taxon>Streptophyta</taxon>
        <taxon>Embryophyta</taxon>
        <taxon>Tracheophyta</taxon>
        <taxon>Spermatophyta</taxon>
        <taxon>Magnoliopsida</taxon>
        <taxon>Ranunculales</taxon>
        <taxon>Papaveraceae</taxon>
        <taxon>Papaveroideae</taxon>
        <taxon>Papaver</taxon>
    </lineage>
</organism>
<keyword evidence="2" id="KW-1185">Reference proteome</keyword>
<protein>
    <submittedName>
        <fullName evidence="1">Uncharacterized protein</fullName>
    </submittedName>
</protein>
<reference evidence="1 2" key="1">
    <citation type="journal article" date="2018" name="Science">
        <title>The opium poppy genome and morphinan production.</title>
        <authorList>
            <person name="Guo L."/>
            <person name="Winzer T."/>
            <person name="Yang X."/>
            <person name="Li Y."/>
            <person name="Ning Z."/>
            <person name="He Z."/>
            <person name="Teodor R."/>
            <person name="Lu Y."/>
            <person name="Bowser T.A."/>
            <person name="Graham I.A."/>
            <person name="Ye K."/>
        </authorList>
    </citation>
    <scope>NUCLEOTIDE SEQUENCE [LARGE SCALE GENOMIC DNA]</scope>
    <source>
        <strain evidence="2">cv. HN1</strain>
        <tissue evidence="1">Leaves</tissue>
    </source>
</reference>
<dbReference type="AlphaFoldDB" id="A0A4Y7J9B4"/>